<evidence type="ECO:0000313" key="5">
    <source>
        <dbReference type="Proteomes" id="UP001172673"/>
    </source>
</evidence>
<dbReference type="InterPro" id="IPR052761">
    <property type="entry name" value="Fungal_Detox/Toxin_TFs"/>
</dbReference>
<dbReference type="AlphaFoldDB" id="A0AA38XBJ3"/>
<dbReference type="InterPro" id="IPR007219">
    <property type="entry name" value="XnlR_reg_dom"/>
</dbReference>
<accession>A0AA38XBJ3</accession>
<dbReference type="Proteomes" id="UP001172673">
    <property type="component" value="Unassembled WGS sequence"/>
</dbReference>
<dbReference type="CDD" id="cd12148">
    <property type="entry name" value="fungal_TF_MHR"/>
    <property type="match status" value="1"/>
</dbReference>
<evidence type="ECO:0000259" key="3">
    <source>
        <dbReference type="SMART" id="SM00906"/>
    </source>
</evidence>
<dbReference type="EMBL" id="JAPDRK010000007">
    <property type="protein sequence ID" value="KAJ9610362.1"/>
    <property type="molecule type" value="Genomic_DNA"/>
</dbReference>
<dbReference type="SMART" id="SM00906">
    <property type="entry name" value="Fungal_trans"/>
    <property type="match status" value="1"/>
</dbReference>
<protein>
    <recommendedName>
        <fullName evidence="3">Xylanolytic transcriptional activator regulatory domain-containing protein</fullName>
    </recommendedName>
</protein>
<sequence>MEALLHGEKETTSLTQESRTSKDPDRNPPSTVVQTNCDFVSSSIARLGDFLGVHLLEQSMVPLSPPETDTSVEYLPSYFRPFPAHLEPSDIEYARSKGAFCVPQDSFRSEIIRSYLAYVHWYLPVVDIDELLQLENRETAGHTTSGYSLLLFQCIMFAAVGFVKESTVKEAGYESLRVARKAFYHKARLLYDLEFEQNGLVLVQCLLLMSLWSEKPDGHKEAWYWAGIACSVAQTCRLYQNPDNLPMSPTEKRLRRRVWWCCFLRDRLISLGIGRPMRIRDDEYDVPLLTFQDFETEMALQQPNLLGDGQTACEGIIPWDQTVAEQLAEIFIAKLKLCKTVGSILSTQYTILERGSRSLKRDAGSFFSVLLFAIPNRASDRTTDDKDKSFERFEAELTEWKDTLSPPLQLSQLRRSFVAADEAHVGVHTAQGLQYDDDPEPPLCMLLQCSLLHMCYHAAVSILHRPRSASALSKAKLSTSANEVASFCSLLNAKGLASFLPTNVTPMIMASIASNALLVKLTALRSISYRYSVEQKRQEVEKARDNVSELLVTLNTLRLVYLSSDSVWTLVEALLARLGLRIVACARLGHATIDQKSSHRAFELDFIRNPTDVHEQGFAAPTNKSPPSQRTMDAASGNQIISPPLDLPSIQLGASLYGDTRLLDTPATSVDTQACHSTNTDETTWDSLLKTLNYDGSVPTQIAVDWDGMDWSGTDWETLDLDWPS</sequence>
<reference evidence="4" key="1">
    <citation type="submission" date="2022-10" db="EMBL/GenBank/DDBJ databases">
        <title>Culturing micro-colonial fungi from biological soil crusts in the Mojave desert and describing Neophaeococcomyces mojavensis, and introducing the new genera and species Taxawa tesnikishii.</title>
        <authorList>
            <person name="Kurbessoian T."/>
            <person name="Stajich J.E."/>
        </authorList>
    </citation>
    <scope>NUCLEOTIDE SEQUENCE</scope>
    <source>
        <strain evidence="4">TK_41</strain>
    </source>
</reference>
<dbReference type="Pfam" id="PF04082">
    <property type="entry name" value="Fungal_trans"/>
    <property type="match status" value="1"/>
</dbReference>
<organism evidence="4 5">
    <name type="scientific">Cladophialophora chaetospira</name>
    <dbReference type="NCBI Taxonomy" id="386627"/>
    <lineage>
        <taxon>Eukaryota</taxon>
        <taxon>Fungi</taxon>
        <taxon>Dikarya</taxon>
        <taxon>Ascomycota</taxon>
        <taxon>Pezizomycotina</taxon>
        <taxon>Eurotiomycetes</taxon>
        <taxon>Chaetothyriomycetidae</taxon>
        <taxon>Chaetothyriales</taxon>
        <taxon>Herpotrichiellaceae</taxon>
        <taxon>Cladophialophora</taxon>
    </lineage>
</organism>
<evidence type="ECO:0000256" key="2">
    <source>
        <dbReference type="SAM" id="MobiDB-lite"/>
    </source>
</evidence>
<proteinExistence type="predicted"/>
<comment type="caution">
    <text evidence="4">The sequence shown here is derived from an EMBL/GenBank/DDBJ whole genome shotgun (WGS) entry which is preliminary data.</text>
</comment>
<dbReference type="GO" id="GO:0006351">
    <property type="term" value="P:DNA-templated transcription"/>
    <property type="evidence" value="ECO:0007669"/>
    <property type="project" value="InterPro"/>
</dbReference>
<evidence type="ECO:0000256" key="1">
    <source>
        <dbReference type="ARBA" id="ARBA00023242"/>
    </source>
</evidence>
<evidence type="ECO:0000313" key="4">
    <source>
        <dbReference type="EMBL" id="KAJ9610362.1"/>
    </source>
</evidence>
<dbReference type="GO" id="GO:0003677">
    <property type="term" value="F:DNA binding"/>
    <property type="evidence" value="ECO:0007669"/>
    <property type="project" value="InterPro"/>
</dbReference>
<feature type="compositionally biased region" description="Basic and acidic residues" evidence="2">
    <location>
        <begin position="1"/>
        <end position="11"/>
    </location>
</feature>
<feature type="region of interest" description="Disordered" evidence="2">
    <location>
        <begin position="1"/>
        <end position="32"/>
    </location>
</feature>
<keyword evidence="1" id="KW-0539">Nucleus</keyword>
<dbReference type="GO" id="GO:0008270">
    <property type="term" value="F:zinc ion binding"/>
    <property type="evidence" value="ECO:0007669"/>
    <property type="project" value="InterPro"/>
</dbReference>
<dbReference type="PANTHER" id="PTHR47425:SF2">
    <property type="entry name" value="FARB-RELATED"/>
    <property type="match status" value="1"/>
</dbReference>
<gene>
    <name evidence="4" type="ORF">H2200_005139</name>
</gene>
<feature type="domain" description="Xylanolytic transcriptional activator regulatory" evidence="3">
    <location>
        <begin position="222"/>
        <end position="295"/>
    </location>
</feature>
<keyword evidence="5" id="KW-1185">Reference proteome</keyword>
<name>A0AA38XBJ3_9EURO</name>
<dbReference type="PANTHER" id="PTHR47425">
    <property type="entry name" value="FARB-RELATED"/>
    <property type="match status" value="1"/>
</dbReference>